<reference evidence="1 2" key="1">
    <citation type="journal article" date="2021" name="Elife">
        <title>Chloroplast acquisition without the gene transfer in kleptoplastic sea slugs, Plakobranchus ocellatus.</title>
        <authorList>
            <person name="Maeda T."/>
            <person name="Takahashi S."/>
            <person name="Yoshida T."/>
            <person name="Shimamura S."/>
            <person name="Takaki Y."/>
            <person name="Nagai Y."/>
            <person name="Toyoda A."/>
            <person name="Suzuki Y."/>
            <person name="Arimoto A."/>
            <person name="Ishii H."/>
            <person name="Satoh N."/>
            <person name="Nishiyama T."/>
            <person name="Hasebe M."/>
            <person name="Maruyama T."/>
            <person name="Minagawa J."/>
            <person name="Obokata J."/>
            <person name="Shigenobu S."/>
        </authorList>
    </citation>
    <scope>NUCLEOTIDE SEQUENCE [LARGE SCALE GENOMIC DNA]</scope>
</reference>
<gene>
    <name evidence="1" type="ORF">PoB_007186200</name>
</gene>
<comment type="caution">
    <text evidence="1">The sequence shown here is derived from an EMBL/GenBank/DDBJ whole genome shotgun (WGS) entry which is preliminary data.</text>
</comment>
<evidence type="ECO:0000313" key="1">
    <source>
        <dbReference type="EMBL" id="GFO45357.1"/>
    </source>
</evidence>
<sequence length="92" mass="10085">MEIWSEASQSLEGVSWEPQLSTCQLARPGVGSSSILLSPHKSYQGSRRHGRAQGPQMRIVACLDPFNSQCPHCSKGAWSSNIAAQLEFIKQD</sequence>
<organism evidence="1 2">
    <name type="scientific">Plakobranchus ocellatus</name>
    <dbReference type="NCBI Taxonomy" id="259542"/>
    <lineage>
        <taxon>Eukaryota</taxon>
        <taxon>Metazoa</taxon>
        <taxon>Spiralia</taxon>
        <taxon>Lophotrochozoa</taxon>
        <taxon>Mollusca</taxon>
        <taxon>Gastropoda</taxon>
        <taxon>Heterobranchia</taxon>
        <taxon>Euthyneura</taxon>
        <taxon>Panpulmonata</taxon>
        <taxon>Sacoglossa</taxon>
        <taxon>Placobranchoidea</taxon>
        <taxon>Plakobranchidae</taxon>
        <taxon>Plakobranchus</taxon>
    </lineage>
</organism>
<accession>A0AAV4DM82</accession>
<proteinExistence type="predicted"/>
<dbReference type="AlphaFoldDB" id="A0AAV4DM82"/>
<protein>
    <submittedName>
        <fullName evidence="1">Uncharacterized protein</fullName>
    </submittedName>
</protein>
<evidence type="ECO:0000313" key="2">
    <source>
        <dbReference type="Proteomes" id="UP000735302"/>
    </source>
</evidence>
<name>A0AAV4DM82_9GAST</name>
<dbReference type="EMBL" id="BLXT01008059">
    <property type="protein sequence ID" value="GFO45357.1"/>
    <property type="molecule type" value="Genomic_DNA"/>
</dbReference>
<dbReference type="Proteomes" id="UP000735302">
    <property type="component" value="Unassembled WGS sequence"/>
</dbReference>
<keyword evidence="2" id="KW-1185">Reference proteome</keyword>